<gene>
    <name evidence="2" type="ORF">MNBD_NITROSPINAE05-126</name>
</gene>
<dbReference type="EMBL" id="UOGG01000235">
    <property type="protein sequence ID" value="VAX33093.1"/>
    <property type="molecule type" value="Genomic_DNA"/>
</dbReference>
<dbReference type="Pfam" id="PF04015">
    <property type="entry name" value="DUF362"/>
    <property type="match status" value="1"/>
</dbReference>
<proteinExistence type="predicted"/>
<reference evidence="2" key="1">
    <citation type="submission" date="2018-06" db="EMBL/GenBank/DDBJ databases">
        <authorList>
            <person name="Zhirakovskaya E."/>
        </authorList>
    </citation>
    <scope>NUCLEOTIDE SEQUENCE</scope>
</reference>
<accession>A0A3B1D8D3</accession>
<evidence type="ECO:0000259" key="1">
    <source>
        <dbReference type="Pfam" id="PF04015"/>
    </source>
</evidence>
<name>A0A3B1D8D3_9ZZZZ</name>
<protein>
    <recommendedName>
        <fullName evidence="1">DUF362 domain-containing protein</fullName>
    </recommendedName>
</protein>
<evidence type="ECO:0000313" key="2">
    <source>
        <dbReference type="EMBL" id="VAX33093.1"/>
    </source>
</evidence>
<sequence>MKAKILLRKIESYDLKEVEQFVRESFQQVAAQNTVFQSGQKVLLKPNLLRAFTPERCVTTHPVILEAVCRVLKDHSINQIDISDSPALGSLTAVARKAGYGPLIKKYGVTFTPLSDPVSFETEENIPHLKIAGSLQNYDHIVNLPKFKSHCQMTLTLAIKNLFGLVIGKRKPVLHCLVKNDKVKFGRMLVDIAKHVNPSLTIVDGIQAMQGQGPANGTPYPLGILAAGQDLTALDRVLTEIVRVPADKVYALEAARQRGFGTYELNSIELANNIDLETFKVSDFQLAQIPLDISFNPFRIIKSILKQFYEIRIKEKLAG</sequence>
<dbReference type="InterPro" id="IPR007160">
    <property type="entry name" value="DUF362"/>
</dbReference>
<organism evidence="2">
    <name type="scientific">hydrothermal vent metagenome</name>
    <dbReference type="NCBI Taxonomy" id="652676"/>
    <lineage>
        <taxon>unclassified sequences</taxon>
        <taxon>metagenomes</taxon>
        <taxon>ecological metagenomes</taxon>
    </lineage>
</organism>
<dbReference type="AlphaFoldDB" id="A0A3B1D8D3"/>
<feature type="domain" description="DUF362" evidence="1">
    <location>
        <begin position="42"/>
        <end position="239"/>
    </location>
</feature>